<keyword evidence="3" id="KW-1185">Reference proteome</keyword>
<reference evidence="2 3" key="1">
    <citation type="journal article" date="2021" name="Nat. Plants">
        <title>The Taxus genome provides insights into paclitaxel biosynthesis.</title>
        <authorList>
            <person name="Xiong X."/>
            <person name="Gou J."/>
            <person name="Liao Q."/>
            <person name="Li Y."/>
            <person name="Zhou Q."/>
            <person name="Bi G."/>
            <person name="Li C."/>
            <person name="Du R."/>
            <person name="Wang X."/>
            <person name="Sun T."/>
            <person name="Guo L."/>
            <person name="Liang H."/>
            <person name="Lu P."/>
            <person name="Wu Y."/>
            <person name="Zhang Z."/>
            <person name="Ro D.K."/>
            <person name="Shang Y."/>
            <person name="Huang S."/>
            <person name="Yan J."/>
        </authorList>
    </citation>
    <scope>NUCLEOTIDE SEQUENCE [LARGE SCALE GENOMIC DNA]</scope>
    <source>
        <strain evidence="2">Ta-2019</strain>
    </source>
</reference>
<dbReference type="PANTHER" id="PTHR45642:SF139">
    <property type="entry name" value="SGNH HYDROLASE-TYPE ESTERASE DOMAIN-CONTAINING PROTEIN"/>
    <property type="match status" value="1"/>
</dbReference>
<proteinExistence type="predicted"/>
<evidence type="ECO:0000313" key="3">
    <source>
        <dbReference type="Proteomes" id="UP000824469"/>
    </source>
</evidence>
<accession>A0AA38FHC1</accession>
<evidence type="ECO:0000313" key="2">
    <source>
        <dbReference type="EMBL" id="KAH9302858.1"/>
    </source>
</evidence>
<feature type="non-terminal residue" evidence="2">
    <location>
        <position position="74"/>
    </location>
</feature>
<comment type="caution">
    <text evidence="2">The sequence shown here is derived from an EMBL/GenBank/DDBJ whole genome shotgun (WGS) entry which is preliminary data.</text>
</comment>
<protein>
    <submittedName>
        <fullName evidence="2">Uncharacterized protein</fullName>
    </submittedName>
</protein>
<organism evidence="2 3">
    <name type="scientific">Taxus chinensis</name>
    <name type="common">Chinese yew</name>
    <name type="synonym">Taxus wallichiana var. chinensis</name>
    <dbReference type="NCBI Taxonomy" id="29808"/>
    <lineage>
        <taxon>Eukaryota</taxon>
        <taxon>Viridiplantae</taxon>
        <taxon>Streptophyta</taxon>
        <taxon>Embryophyta</taxon>
        <taxon>Tracheophyta</taxon>
        <taxon>Spermatophyta</taxon>
        <taxon>Pinopsida</taxon>
        <taxon>Pinidae</taxon>
        <taxon>Conifers II</taxon>
        <taxon>Cupressales</taxon>
        <taxon>Taxaceae</taxon>
        <taxon>Taxus</taxon>
    </lineage>
</organism>
<dbReference type="EMBL" id="JAHRHJ020000009">
    <property type="protein sequence ID" value="KAH9302858.1"/>
    <property type="molecule type" value="Genomic_DNA"/>
</dbReference>
<gene>
    <name evidence="2" type="ORF">KI387_014441</name>
</gene>
<feature type="non-terminal residue" evidence="2">
    <location>
        <position position="1"/>
    </location>
</feature>
<dbReference type="PANTHER" id="PTHR45642">
    <property type="entry name" value="GDSL ESTERASE/LIPASE EXL3"/>
    <property type="match status" value="1"/>
</dbReference>
<dbReference type="Proteomes" id="UP000824469">
    <property type="component" value="Unassembled WGS sequence"/>
</dbReference>
<name>A0AA38FHC1_TAXCH</name>
<dbReference type="InterPro" id="IPR050592">
    <property type="entry name" value="GDSL_lipolytic_enzyme"/>
</dbReference>
<sequence>ELTGLPDLLPPYLDPDFRGEKLLTGASFGSSGSGYAHSTGRSFNVLPLEKQVDNFRIYKGQLVNMVGQENASKI</sequence>
<evidence type="ECO:0000256" key="1">
    <source>
        <dbReference type="ARBA" id="ARBA00022729"/>
    </source>
</evidence>
<keyword evidence="1" id="KW-0732">Signal</keyword>
<dbReference type="AlphaFoldDB" id="A0AA38FHC1"/>